<dbReference type="AlphaFoldDB" id="A0A0C9S4T9"/>
<feature type="domain" description="Thioredoxin" evidence="1">
    <location>
        <begin position="1"/>
        <end position="119"/>
    </location>
</feature>
<dbReference type="PANTHER" id="PTHR10438:SF242">
    <property type="entry name" value="THIOREDOXIN-LIKE PROTEIN CXXS1"/>
    <property type="match status" value="1"/>
</dbReference>
<sequence length="137" mass="15259">MESQQVKGSRVLAVDSAKTWEFVIGQAQIQACPVVIHFTAVWCAPSKFMKGFFEELALKYPDILFLSVDVDELKSVAEKLDVKAMPTFLFMKEDYNQAADKIVGANAEELHKRVAHFAQMSRQGSQDATSPKFSGVL</sequence>
<dbReference type="InterPro" id="IPR036249">
    <property type="entry name" value="Thioredoxin-like_sf"/>
</dbReference>
<dbReference type="Gene3D" id="3.40.30.10">
    <property type="entry name" value="Glutaredoxin"/>
    <property type="match status" value="1"/>
</dbReference>
<accession>A0A0C9S4T9</accession>
<dbReference type="InterPro" id="IPR013766">
    <property type="entry name" value="Thioredoxin_domain"/>
</dbReference>
<dbReference type="EMBL" id="GCHU01022190">
    <property type="protein sequence ID" value="JAG85833.1"/>
    <property type="molecule type" value="Transcribed_RNA"/>
</dbReference>
<evidence type="ECO:0000313" key="2">
    <source>
        <dbReference type="EMBL" id="JAG85833.1"/>
    </source>
</evidence>
<protein>
    <submittedName>
        <fullName evidence="2">TSA: Wollemia nobilis Ref_Wollemi_Transcript_22350_939 transcribed RNA sequence</fullName>
    </submittedName>
</protein>
<dbReference type="SUPFAM" id="SSF52833">
    <property type="entry name" value="Thioredoxin-like"/>
    <property type="match status" value="1"/>
</dbReference>
<dbReference type="InterPro" id="IPR050620">
    <property type="entry name" value="Thioredoxin_H-type-like"/>
</dbReference>
<dbReference type="Pfam" id="PF00085">
    <property type="entry name" value="Thioredoxin"/>
    <property type="match status" value="1"/>
</dbReference>
<organism evidence="2">
    <name type="scientific">Wollemia nobilis</name>
    <dbReference type="NCBI Taxonomy" id="56998"/>
    <lineage>
        <taxon>Eukaryota</taxon>
        <taxon>Viridiplantae</taxon>
        <taxon>Streptophyta</taxon>
        <taxon>Embryophyta</taxon>
        <taxon>Tracheophyta</taxon>
        <taxon>Spermatophyta</taxon>
        <taxon>Pinopsida</taxon>
        <taxon>Pinidae</taxon>
        <taxon>Conifers II</taxon>
        <taxon>Araucariales</taxon>
        <taxon>Araucariaceae</taxon>
        <taxon>Wollemia</taxon>
    </lineage>
</organism>
<name>A0A0C9S4T9_9CONI</name>
<dbReference type="PANTHER" id="PTHR10438">
    <property type="entry name" value="THIOREDOXIN"/>
    <property type="match status" value="1"/>
</dbReference>
<dbReference type="CDD" id="cd02947">
    <property type="entry name" value="TRX_family"/>
    <property type="match status" value="1"/>
</dbReference>
<dbReference type="PROSITE" id="PS51352">
    <property type="entry name" value="THIOREDOXIN_2"/>
    <property type="match status" value="1"/>
</dbReference>
<reference evidence="2" key="1">
    <citation type="submission" date="2015-02" db="EMBL/GenBank/DDBJ databases">
        <title>A transcriptome of Wollemia nobilis - a relic of Gondwana.</title>
        <authorList>
            <person name="Chia J.Y."/>
            <person name="Leong Y.S."/>
            <person name="Abdul Karim S."/>
            <person name="Wan Azmi N."/>
            <person name="Hercus R."/>
            <person name="Croft L."/>
        </authorList>
    </citation>
    <scope>NUCLEOTIDE SEQUENCE</scope>
    <source>
        <strain evidence="2">MaeBrown</strain>
        <tissue evidence="2">Leaf</tissue>
    </source>
</reference>
<proteinExistence type="predicted"/>
<evidence type="ECO:0000259" key="1">
    <source>
        <dbReference type="PROSITE" id="PS51352"/>
    </source>
</evidence>